<comment type="caution">
    <text evidence="2">The sequence shown here is derived from an EMBL/GenBank/DDBJ whole genome shotgun (WGS) entry which is preliminary data.</text>
</comment>
<sequence length="171" mass="20425">MITIIKKILWLPIKLFGAILLSSMIIDVLKQYYQVNNFKYFKKGEVVRLNCLRFATDNTGIIIEFEESLMKISNVIIENNLQYVQFQDTDSDKFSSTICRKLYWYERFPVWKIKLKILYRSLFSEDKNCRIKYHDDDRVSRLLSRTEAKSLQQIYGGKVFIDFTNFKISDL</sequence>
<name>A0A841EI50_9BACT</name>
<evidence type="ECO:0000313" key="3">
    <source>
        <dbReference type="Proteomes" id="UP000524404"/>
    </source>
</evidence>
<keyword evidence="1" id="KW-0812">Transmembrane</keyword>
<proteinExistence type="predicted"/>
<keyword evidence="1" id="KW-1133">Transmembrane helix</keyword>
<keyword evidence="1" id="KW-0472">Membrane</keyword>
<protein>
    <submittedName>
        <fullName evidence="2">Uncharacterized protein</fullName>
    </submittedName>
</protein>
<dbReference type="EMBL" id="JACHKT010000017">
    <property type="protein sequence ID" value="MBB6003877.1"/>
    <property type="molecule type" value="Genomic_DNA"/>
</dbReference>
<keyword evidence="3" id="KW-1185">Reference proteome</keyword>
<evidence type="ECO:0000256" key="1">
    <source>
        <dbReference type="SAM" id="Phobius"/>
    </source>
</evidence>
<evidence type="ECO:0000313" key="2">
    <source>
        <dbReference type="EMBL" id="MBB6003877.1"/>
    </source>
</evidence>
<dbReference type="RefSeq" id="WP_184134553.1">
    <property type="nucleotide sequence ID" value="NZ_JACHKT010000017.1"/>
</dbReference>
<organism evidence="2 3">
    <name type="scientific">Arcicella rosea</name>
    <dbReference type="NCBI Taxonomy" id="502909"/>
    <lineage>
        <taxon>Bacteria</taxon>
        <taxon>Pseudomonadati</taxon>
        <taxon>Bacteroidota</taxon>
        <taxon>Cytophagia</taxon>
        <taxon>Cytophagales</taxon>
        <taxon>Flectobacillaceae</taxon>
        <taxon>Arcicella</taxon>
    </lineage>
</organism>
<gene>
    <name evidence="2" type="ORF">HNP25_002536</name>
</gene>
<reference evidence="2 3" key="1">
    <citation type="submission" date="2020-08" db="EMBL/GenBank/DDBJ databases">
        <title>Functional genomics of gut bacteria from endangered species of beetles.</title>
        <authorList>
            <person name="Carlos-Shanley C."/>
        </authorList>
    </citation>
    <scope>NUCLEOTIDE SEQUENCE [LARGE SCALE GENOMIC DNA]</scope>
    <source>
        <strain evidence="2 3">S00070</strain>
    </source>
</reference>
<accession>A0A841EI50</accession>
<feature type="transmembrane region" description="Helical" evidence="1">
    <location>
        <begin position="12"/>
        <end position="33"/>
    </location>
</feature>
<dbReference type="AlphaFoldDB" id="A0A841EI50"/>
<dbReference type="Proteomes" id="UP000524404">
    <property type="component" value="Unassembled WGS sequence"/>
</dbReference>